<dbReference type="EMBL" id="CAJPDQ010000020">
    <property type="protein sequence ID" value="CAF9923956.1"/>
    <property type="molecule type" value="Genomic_DNA"/>
</dbReference>
<dbReference type="PANTHER" id="PTHR20910:SF1">
    <property type="entry name" value="SUPEROXIDE DISMUTASE COPPER_ZINC BINDING DOMAIN-CONTAINING PROTEIN"/>
    <property type="match status" value="1"/>
</dbReference>
<keyword evidence="8" id="KW-0732">Signal</keyword>
<evidence type="ECO:0000256" key="2">
    <source>
        <dbReference type="ARBA" id="ARBA00004613"/>
    </source>
</evidence>
<dbReference type="AlphaFoldDB" id="A0A8H3FG53"/>
<evidence type="ECO:0000313" key="10">
    <source>
        <dbReference type="EMBL" id="CAF9923956.1"/>
    </source>
</evidence>
<dbReference type="Proteomes" id="UP000664169">
    <property type="component" value="Unassembled WGS sequence"/>
</dbReference>
<sequence length="231" mass="23848">MHFKFLNLVGLSSLVSALTNAPVTHGNNPHIKYRATLPGSSSTPIRGAISGHASNNGTGIIFNVNFTHLPTDSGPYLYHIHENPVPADGNCTSTGPHLDPFNRTETPSCDSTLPATCQVGDLSGKHGRPISGTFSVKYRDVYLSTVSGTAAFFGNRSVVIHNKDKVRLTCANFEVVTDTNSTTTATGTSAASSVPPSATGSPIATGGAAAASASRDVSGVLVLIMAIALLL</sequence>
<dbReference type="InterPro" id="IPR036423">
    <property type="entry name" value="SOD-like_Cu/Zn_dom_sf"/>
</dbReference>
<name>A0A8H3FG53_9LECA</name>
<evidence type="ECO:0000256" key="3">
    <source>
        <dbReference type="ARBA" id="ARBA00010457"/>
    </source>
</evidence>
<dbReference type="GO" id="GO:0004784">
    <property type="term" value="F:superoxide dismutase activity"/>
    <property type="evidence" value="ECO:0007669"/>
    <property type="project" value="UniProtKB-EC"/>
</dbReference>
<evidence type="ECO:0000313" key="11">
    <source>
        <dbReference type="Proteomes" id="UP000664169"/>
    </source>
</evidence>
<dbReference type="Pfam" id="PF00080">
    <property type="entry name" value="Sod_Cu"/>
    <property type="match status" value="1"/>
</dbReference>
<evidence type="ECO:0000256" key="6">
    <source>
        <dbReference type="ARBA" id="ARBA00022862"/>
    </source>
</evidence>
<evidence type="ECO:0000256" key="1">
    <source>
        <dbReference type="ARBA" id="ARBA00004196"/>
    </source>
</evidence>
<dbReference type="GO" id="GO:0046872">
    <property type="term" value="F:metal ion binding"/>
    <property type="evidence" value="ECO:0007669"/>
    <property type="project" value="InterPro"/>
</dbReference>
<dbReference type="OrthoDB" id="159229at2759"/>
<dbReference type="InterPro" id="IPR053257">
    <property type="entry name" value="Cu-only_SOD"/>
</dbReference>
<proteinExistence type="inferred from homology"/>
<comment type="similarity">
    <text evidence="3">Belongs to the Cu-Zn superoxide dismutase family.</text>
</comment>
<protein>
    <recommendedName>
        <fullName evidence="4">superoxide dismutase</fullName>
        <ecNumber evidence="4">1.15.1.1</ecNumber>
    </recommendedName>
</protein>
<accession>A0A8H3FG53</accession>
<feature type="domain" description="Superoxide dismutase copper/zinc binding" evidence="9">
    <location>
        <begin position="52"/>
        <end position="165"/>
    </location>
</feature>
<dbReference type="Gene3D" id="2.60.40.200">
    <property type="entry name" value="Superoxide dismutase, copper/zinc binding domain"/>
    <property type="match status" value="1"/>
</dbReference>
<gene>
    <name evidence="10" type="ORF">GOMPHAMPRED_003500</name>
</gene>
<dbReference type="EC" id="1.15.1.1" evidence="4"/>
<dbReference type="InterPro" id="IPR001424">
    <property type="entry name" value="SOD_Cu_Zn_dom"/>
</dbReference>
<dbReference type="PANTHER" id="PTHR20910">
    <property type="entry name" value="AGAP001623-PA"/>
    <property type="match status" value="1"/>
</dbReference>
<evidence type="ECO:0000256" key="8">
    <source>
        <dbReference type="SAM" id="SignalP"/>
    </source>
</evidence>
<dbReference type="SUPFAM" id="SSF49329">
    <property type="entry name" value="Cu,Zn superoxide dismutase-like"/>
    <property type="match status" value="1"/>
</dbReference>
<comment type="subcellular location">
    <subcellularLocation>
        <location evidence="1">Cell envelope</location>
    </subcellularLocation>
    <subcellularLocation>
        <location evidence="2">Secreted</location>
    </subcellularLocation>
</comment>
<comment type="caution">
    <text evidence="10">The sequence shown here is derived from an EMBL/GenBank/DDBJ whole genome shotgun (WGS) entry which is preliminary data.</text>
</comment>
<dbReference type="FunFam" id="2.60.40.200:FF:000007">
    <property type="entry name" value="Cell surface Cu-only superoxide dismutase 5"/>
    <property type="match status" value="1"/>
</dbReference>
<reference evidence="10" key="1">
    <citation type="submission" date="2021-03" db="EMBL/GenBank/DDBJ databases">
        <authorList>
            <person name="Tagirdzhanova G."/>
        </authorList>
    </citation>
    <scope>NUCLEOTIDE SEQUENCE</scope>
</reference>
<comment type="catalytic activity">
    <reaction evidence="7">
        <text>2 superoxide + 2 H(+) = H2O2 + O2</text>
        <dbReference type="Rhea" id="RHEA:20696"/>
        <dbReference type="ChEBI" id="CHEBI:15378"/>
        <dbReference type="ChEBI" id="CHEBI:15379"/>
        <dbReference type="ChEBI" id="CHEBI:16240"/>
        <dbReference type="ChEBI" id="CHEBI:18421"/>
        <dbReference type="EC" id="1.15.1.1"/>
    </reaction>
</comment>
<feature type="chain" id="PRO_5034600464" description="superoxide dismutase" evidence="8">
    <location>
        <begin position="18"/>
        <end position="231"/>
    </location>
</feature>
<feature type="signal peptide" evidence="8">
    <location>
        <begin position="1"/>
        <end position="17"/>
    </location>
</feature>
<evidence type="ECO:0000256" key="7">
    <source>
        <dbReference type="ARBA" id="ARBA00049204"/>
    </source>
</evidence>
<keyword evidence="6" id="KW-0049">Antioxidant</keyword>
<evidence type="ECO:0000259" key="9">
    <source>
        <dbReference type="Pfam" id="PF00080"/>
    </source>
</evidence>
<evidence type="ECO:0000256" key="4">
    <source>
        <dbReference type="ARBA" id="ARBA00012682"/>
    </source>
</evidence>
<keyword evidence="5" id="KW-0964">Secreted</keyword>
<keyword evidence="11" id="KW-1185">Reference proteome</keyword>
<evidence type="ECO:0000256" key="5">
    <source>
        <dbReference type="ARBA" id="ARBA00022525"/>
    </source>
</evidence>
<organism evidence="10 11">
    <name type="scientific">Gomphillus americanus</name>
    <dbReference type="NCBI Taxonomy" id="1940652"/>
    <lineage>
        <taxon>Eukaryota</taxon>
        <taxon>Fungi</taxon>
        <taxon>Dikarya</taxon>
        <taxon>Ascomycota</taxon>
        <taxon>Pezizomycotina</taxon>
        <taxon>Lecanoromycetes</taxon>
        <taxon>OSLEUM clade</taxon>
        <taxon>Ostropomycetidae</taxon>
        <taxon>Ostropales</taxon>
        <taxon>Graphidaceae</taxon>
        <taxon>Gomphilloideae</taxon>
        <taxon>Gomphillus</taxon>
    </lineage>
</organism>
<dbReference type="GO" id="GO:0005576">
    <property type="term" value="C:extracellular region"/>
    <property type="evidence" value="ECO:0007669"/>
    <property type="project" value="UniProtKB-SubCell"/>
</dbReference>